<dbReference type="OrthoDB" id="9978164at2"/>
<proteinExistence type="predicted"/>
<dbReference type="STRING" id="983.SAMN05443543_103353"/>
<dbReference type="RefSeq" id="WP_073243715.1">
    <property type="nucleotide sequence ID" value="NZ_BJNP01000017.1"/>
</dbReference>
<sequence>MNVIQIQDLINKIGDLNTNMESQSNVENGEEFLESEMEIIEELNNDLNHKLLIQLKENSDVELLQTFITQIMEKENSLTTQYHKFRIKLAENDDLTVISQKFISTSCKIIDCKLDHLSNIKKDIESKMTFFNYKISTDFNENSDILSSQNQESLTNSRASFNLSKKESLMLLYILEEVNLLKFENVAQRKCFIEQNFNFTEVRNNESYGKSFPITDIKSEYSKFNSNDRDELKSNNKTLEKLSKKLITIMEEFKFEKK</sequence>
<evidence type="ECO:0000313" key="2">
    <source>
        <dbReference type="Proteomes" id="UP000316775"/>
    </source>
</evidence>
<name>A0A4Y4AYM9_9FLAO</name>
<comment type="caution">
    <text evidence="1">The sequence shown here is derived from an EMBL/GenBank/DDBJ whole genome shotgun (WGS) entry which is preliminary data.</text>
</comment>
<organism evidence="1 2">
    <name type="scientific">Flavobacterium flevense</name>
    <dbReference type="NCBI Taxonomy" id="983"/>
    <lineage>
        <taxon>Bacteria</taxon>
        <taxon>Pseudomonadati</taxon>
        <taxon>Bacteroidota</taxon>
        <taxon>Flavobacteriia</taxon>
        <taxon>Flavobacteriales</taxon>
        <taxon>Flavobacteriaceae</taxon>
        <taxon>Flavobacterium</taxon>
    </lineage>
</organism>
<reference evidence="1 2" key="1">
    <citation type="submission" date="2019-06" db="EMBL/GenBank/DDBJ databases">
        <title>Whole genome shotgun sequence of Flavobacterium flevense NBRC 14960.</title>
        <authorList>
            <person name="Hosoyama A."/>
            <person name="Uohara A."/>
            <person name="Ohji S."/>
            <person name="Ichikawa N."/>
        </authorList>
    </citation>
    <scope>NUCLEOTIDE SEQUENCE [LARGE SCALE GENOMIC DNA]</scope>
    <source>
        <strain evidence="1 2">NBRC 14960</strain>
    </source>
</reference>
<evidence type="ECO:0000313" key="1">
    <source>
        <dbReference type="EMBL" id="GEC72252.1"/>
    </source>
</evidence>
<dbReference type="Proteomes" id="UP000316775">
    <property type="component" value="Unassembled WGS sequence"/>
</dbReference>
<accession>A0A4Y4AYM9</accession>
<dbReference type="EMBL" id="BJNP01000017">
    <property type="protein sequence ID" value="GEC72252.1"/>
    <property type="molecule type" value="Genomic_DNA"/>
</dbReference>
<keyword evidence="2" id="KW-1185">Reference proteome</keyword>
<dbReference type="AlphaFoldDB" id="A0A4Y4AYM9"/>
<gene>
    <name evidence="1" type="ORF">FFL01_17910</name>
</gene>
<protein>
    <submittedName>
        <fullName evidence="1">Uncharacterized protein</fullName>
    </submittedName>
</protein>